<sequence>MQNGFTVAIDGPAAAGKGTISKAVAAHFGFAHLDTGLLYRAVGAKVLAGKDATEAAQTLIVEDLEDDSLRTSEVAQAASKVAVIADVRAALLDFQRSFAARLGGAVLDGRDIGTVICPEAAVKLFVTASAEVRAQRRFAELSGKGHADTFEQVLADVQARDARDADRVEAPMRPAQDAILIDTSELSIEQAVAEAITAVQAKRD</sequence>
<evidence type="ECO:0000313" key="10">
    <source>
        <dbReference type="EMBL" id="MBB3993374.1"/>
    </source>
</evidence>
<gene>
    <name evidence="8" type="primary">cmk</name>
    <name evidence="10" type="ORF">GGR95_001002</name>
</gene>
<protein>
    <recommendedName>
        <fullName evidence="8">Cytidylate kinase</fullName>
        <shortName evidence="8">CK</shortName>
        <ecNumber evidence="8">2.7.4.25</ecNumber>
    </recommendedName>
    <alternativeName>
        <fullName evidence="8">Cytidine monophosphate kinase</fullName>
        <shortName evidence="8">CMP kinase</shortName>
    </alternativeName>
</protein>
<evidence type="ECO:0000256" key="4">
    <source>
        <dbReference type="ARBA" id="ARBA00022777"/>
    </source>
</evidence>
<dbReference type="Pfam" id="PF02224">
    <property type="entry name" value="Cytidylate_kin"/>
    <property type="match status" value="1"/>
</dbReference>
<feature type="domain" description="Cytidylate kinase" evidence="9">
    <location>
        <begin position="7"/>
        <end position="200"/>
    </location>
</feature>
<dbReference type="EMBL" id="JACIEI010000002">
    <property type="protein sequence ID" value="MBB3993374.1"/>
    <property type="molecule type" value="Genomic_DNA"/>
</dbReference>
<accession>A0A7W6E8T6</accession>
<feature type="binding site" evidence="8">
    <location>
        <begin position="11"/>
        <end position="19"/>
    </location>
    <ligand>
        <name>ATP</name>
        <dbReference type="ChEBI" id="CHEBI:30616"/>
    </ligand>
</feature>
<dbReference type="InterPro" id="IPR003136">
    <property type="entry name" value="Cytidylate_kin"/>
</dbReference>
<dbReference type="GO" id="GO:0005524">
    <property type="term" value="F:ATP binding"/>
    <property type="evidence" value="ECO:0007669"/>
    <property type="project" value="UniProtKB-UniRule"/>
</dbReference>
<keyword evidence="3 8" id="KW-0547">Nucleotide-binding</keyword>
<evidence type="ECO:0000313" key="11">
    <source>
        <dbReference type="Proteomes" id="UP000530268"/>
    </source>
</evidence>
<keyword evidence="2 8" id="KW-0808">Transferase</keyword>
<dbReference type="HAMAP" id="MF_00238">
    <property type="entry name" value="Cytidyl_kinase_type1"/>
    <property type="match status" value="1"/>
</dbReference>
<evidence type="ECO:0000256" key="1">
    <source>
        <dbReference type="ARBA" id="ARBA00009427"/>
    </source>
</evidence>
<dbReference type="RefSeq" id="WP_184563383.1">
    <property type="nucleotide sequence ID" value="NZ_JACIEI010000002.1"/>
</dbReference>
<dbReference type="GO" id="GO:0036431">
    <property type="term" value="F:dCMP kinase activity"/>
    <property type="evidence" value="ECO:0007669"/>
    <property type="project" value="InterPro"/>
</dbReference>
<dbReference type="SUPFAM" id="SSF52540">
    <property type="entry name" value="P-loop containing nucleoside triphosphate hydrolases"/>
    <property type="match status" value="1"/>
</dbReference>
<evidence type="ECO:0000256" key="8">
    <source>
        <dbReference type="HAMAP-Rule" id="MF_00238"/>
    </source>
</evidence>
<evidence type="ECO:0000256" key="6">
    <source>
        <dbReference type="ARBA" id="ARBA00047615"/>
    </source>
</evidence>
<comment type="similarity">
    <text evidence="1 8">Belongs to the cytidylate kinase family. Type 1 subfamily.</text>
</comment>
<keyword evidence="8" id="KW-0963">Cytoplasm</keyword>
<organism evidence="10 11">
    <name type="scientific">Sulfitobacter undariae</name>
    <dbReference type="NCBI Taxonomy" id="1563671"/>
    <lineage>
        <taxon>Bacteria</taxon>
        <taxon>Pseudomonadati</taxon>
        <taxon>Pseudomonadota</taxon>
        <taxon>Alphaproteobacteria</taxon>
        <taxon>Rhodobacterales</taxon>
        <taxon>Roseobacteraceae</taxon>
        <taxon>Sulfitobacter</taxon>
    </lineage>
</organism>
<keyword evidence="4 8" id="KW-0418">Kinase</keyword>
<dbReference type="CDD" id="cd02020">
    <property type="entry name" value="CMPK"/>
    <property type="match status" value="1"/>
</dbReference>
<evidence type="ECO:0000256" key="3">
    <source>
        <dbReference type="ARBA" id="ARBA00022741"/>
    </source>
</evidence>
<evidence type="ECO:0000256" key="7">
    <source>
        <dbReference type="ARBA" id="ARBA00048478"/>
    </source>
</evidence>
<dbReference type="InterPro" id="IPR027417">
    <property type="entry name" value="P-loop_NTPase"/>
</dbReference>
<reference evidence="10 11" key="1">
    <citation type="submission" date="2020-08" db="EMBL/GenBank/DDBJ databases">
        <title>Genomic Encyclopedia of Type Strains, Phase IV (KMG-IV): sequencing the most valuable type-strain genomes for metagenomic binning, comparative biology and taxonomic classification.</title>
        <authorList>
            <person name="Goeker M."/>
        </authorList>
    </citation>
    <scope>NUCLEOTIDE SEQUENCE [LARGE SCALE GENOMIC DNA]</scope>
    <source>
        <strain evidence="10 11">DSM 102234</strain>
    </source>
</reference>
<dbReference type="AlphaFoldDB" id="A0A7W6E8T6"/>
<dbReference type="GO" id="GO:0005737">
    <property type="term" value="C:cytoplasm"/>
    <property type="evidence" value="ECO:0007669"/>
    <property type="project" value="UniProtKB-SubCell"/>
</dbReference>
<comment type="catalytic activity">
    <reaction evidence="6 8">
        <text>dCMP + ATP = dCDP + ADP</text>
        <dbReference type="Rhea" id="RHEA:25094"/>
        <dbReference type="ChEBI" id="CHEBI:30616"/>
        <dbReference type="ChEBI" id="CHEBI:57566"/>
        <dbReference type="ChEBI" id="CHEBI:58593"/>
        <dbReference type="ChEBI" id="CHEBI:456216"/>
        <dbReference type="EC" id="2.7.4.25"/>
    </reaction>
</comment>
<proteinExistence type="inferred from homology"/>
<dbReference type="EC" id="2.7.4.25" evidence="8"/>
<keyword evidence="11" id="KW-1185">Reference proteome</keyword>
<evidence type="ECO:0000256" key="5">
    <source>
        <dbReference type="ARBA" id="ARBA00022840"/>
    </source>
</evidence>
<comment type="subcellular location">
    <subcellularLocation>
        <location evidence="8">Cytoplasm</location>
    </subcellularLocation>
</comment>
<name>A0A7W6E8T6_9RHOB</name>
<dbReference type="Proteomes" id="UP000530268">
    <property type="component" value="Unassembled WGS sequence"/>
</dbReference>
<evidence type="ECO:0000256" key="2">
    <source>
        <dbReference type="ARBA" id="ARBA00022679"/>
    </source>
</evidence>
<dbReference type="Gene3D" id="3.40.50.300">
    <property type="entry name" value="P-loop containing nucleotide triphosphate hydrolases"/>
    <property type="match status" value="1"/>
</dbReference>
<dbReference type="InterPro" id="IPR011994">
    <property type="entry name" value="Cytidylate_kinase_dom"/>
</dbReference>
<evidence type="ECO:0000259" key="9">
    <source>
        <dbReference type="Pfam" id="PF02224"/>
    </source>
</evidence>
<comment type="caution">
    <text evidence="10">The sequence shown here is derived from an EMBL/GenBank/DDBJ whole genome shotgun (WGS) entry which is preliminary data.</text>
</comment>
<comment type="catalytic activity">
    <reaction evidence="7 8">
        <text>CMP + ATP = CDP + ADP</text>
        <dbReference type="Rhea" id="RHEA:11600"/>
        <dbReference type="ChEBI" id="CHEBI:30616"/>
        <dbReference type="ChEBI" id="CHEBI:58069"/>
        <dbReference type="ChEBI" id="CHEBI:60377"/>
        <dbReference type="ChEBI" id="CHEBI:456216"/>
        <dbReference type="EC" id="2.7.4.25"/>
    </reaction>
</comment>
<dbReference type="GO" id="GO:0006220">
    <property type="term" value="P:pyrimidine nucleotide metabolic process"/>
    <property type="evidence" value="ECO:0007669"/>
    <property type="project" value="UniProtKB-UniRule"/>
</dbReference>
<keyword evidence="5 8" id="KW-0067">ATP-binding</keyword>